<evidence type="ECO:0000313" key="5">
    <source>
        <dbReference type="EMBL" id="SHM97720.1"/>
    </source>
</evidence>
<sequence length="476" mass="53663">MTNQYLYKIIIILFILLLALGCNVPQKAMKIPNLEVPESYQHAKDTTNSGQMDWRAYYEDELLIALIDTALKNNQELTILAQEIEISRAEVRSRKGEYLPFAEIRAGLGLEKEGRYTRFGAVDEQLEIREGQHFPDPLSDVMVGLFSTWEIDIWKKLHRAKRAAASRYLASTEGRNFMVSQLIAEISESYFELMVLDKLLEILEQNVGIQSEAVRVVRQQKSAARLSQLAVNRFEAQLLNTKNLQYDVKQQIVEAENRLKFLSGKFEAPIIRKSLDSSDIGIDDIRSGIPAQLLVNRPDVRQAELELAAANLDVQVARANFLPSLGIKAGVGFRTFAPAFLLQPESILYNIAGDIIAPLVNRNAIKAAYTSASARQVQAAVHYEQTILRAYTDVLNQVSKVDNYTNSYTTKSREVDLLVESVSIANNLFNAARADYAEVLLTQREALEAKMDLLEIQLQQMHTKVHLYRSLGGGWN</sequence>
<evidence type="ECO:0000256" key="3">
    <source>
        <dbReference type="SAM" id="Coils"/>
    </source>
</evidence>
<accession>A0A1M7N2S3</accession>
<evidence type="ECO:0000256" key="2">
    <source>
        <dbReference type="RuleBase" id="RU362097"/>
    </source>
</evidence>
<keyword evidence="6" id="KW-1185">Reference proteome</keyword>
<dbReference type="Proteomes" id="UP000184513">
    <property type="component" value="Unassembled WGS sequence"/>
</dbReference>
<protein>
    <submittedName>
        <fullName evidence="5">Efflux transporter, outer membrane factor (OMF) lipoprotein, NodT family</fullName>
    </submittedName>
</protein>
<name>A0A1M7N2S3_9BACT</name>
<organism evidence="5 6">
    <name type="scientific">Cyclobacterium lianum</name>
    <dbReference type="NCBI Taxonomy" id="388280"/>
    <lineage>
        <taxon>Bacteria</taxon>
        <taxon>Pseudomonadati</taxon>
        <taxon>Bacteroidota</taxon>
        <taxon>Cytophagia</taxon>
        <taxon>Cytophagales</taxon>
        <taxon>Cyclobacteriaceae</taxon>
        <taxon>Cyclobacterium</taxon>
    </lineage>
</organism>
<keyword evidence="2" id="KW-1134">Transmembrane beta strand</keyword>
<dbReference type="SUPFAM" id="SSF56954">
    <property type="entry name" value="Outer membrane efflux proteins (OEP)"/>
    <property type="match status" value="1"/>
</dbReference>
<comment type="subcellular location">
    <subcellularLocation>
        <location evidence="2">Cell membrane</location>
        <topology evidence="2">Lipid-anchor</topology>
    </subcellularLocation>
</comment>
<evidence type="ECO:0000256" key="4">
    <source>
        <dbReference type="SAM" id="Phobius"/>
    </source>
</evidence>
<keyword evidence="2" id="KW-0564">Palmitate</keyword>
<evidence type="ECO:0000256" key="1">
    <source>
        <dbReference type="ARBA" id="ARBA00007613"/>
    </source>
</evidence>
<comment type="similarity">
    <text evidence="1 2">Belongs to the outer membrane factor (OMF) (TC 1.B.17) family.</text>
</comment>
<keyword evidence="3" id="KW-0175">Coiled coil</keyword>
<feature type="coiled-coil region" evidence="3">
    <location>
        <begin position="437"/>
        <end position="464"/>
    </location>
</feature>
<dbReference type="InterPro" id="IPR010131">
    <property type="entry name" value="MdtP/NodT-like"/>
</dbReference>
<dbReference type="RefSeq" id="WP_073094277.1">
    <property type="nucleotide sequence ID" value="NZ_FRCY01000005.1"/>
</dbReference>
<dbReference type="GO" id="GO:0005886">
    <property type="term" value="C:plasma membrane"/>
    <property type="evidence" value="ECO:0007669"/>
    <property type="project" value="UniProtKB-SubCell"/>
</dbReference>
<dbReference type="Pfam" id="PF02321">
    <property type="entry name" value="OEP"/>
    <property type="match status" value="2"/>
</dbReference>
<dbReference type="STRING" id="388280.SAMN04488057_10519"/>
<keyword evidence="2 4" id="KW-0472">Membrane</keyword>
<gene>
    <name evidence="5" type="ORF">SAMN04488057_10519</name>
</gene>
<dbReference type="Gene3D" id="2.20.200.10">
    <property type="entry name" value="Outer membrane efflux proteins (OEP)"/>
    <property type="match status" value="1"/>
</dbReference>
<dbReference type="AlphaFoldDB" id="A0A1M7N2S3"/>
<dbReference type="GO" id="GO:0015562">
    <property type="term" value="F:efflux transmembrane transporter activity"/>
    <property type="evidence" value="ECO:0007669"/>
    <property type="project" value="InterPro"/>
</dbReference>
<dbReference type="NCBIfam" id="TIGR01845">
    <property type="entry name" value="outer_NodT"/>
    <property type="match status" value="1"/>
</dbReference>
<dbReference type="PANTHER" id="PTHR30203:SF30">
    <property type="entry name" value="OUTER MEMBRANE PROTEIN-RELATED"/>
    <property type="match status" value="1"/>
</dbReference>
<keyword evidence="2 5" id="KW-0449">Lipoprotein</keyword>
<feature type="transmembrane region" description="Helical" evidence="4">
    <location>
        <begin position="6"/>
        <end position="24"/>
    </location>
</feature>
<dbReference type="EMBL" id="FRCY01000005">
    <property type="protein sequence ID" value="SHM97720.1"/>
    <property type="molecule type" value="Genomic_DNA"/>
</dbReference>
<dbReference type="OrthoDB" id="9770517at2"/>
<keyword evidence="4" id="KW-1133">Transmembrane helix</keyword>
<dbReference type="InterPro" id="IPR003423">
    <property type="entry name" value="OMP_efflux"/>
</dbReference>
<reference evidence="5 6" key="1">
    <citation type="submission" date="2016-11" db="EMBL/GenBank/DDBJ databases">
        <authorList>
            <person name="Jaros S."/>
            <person name="Januszkiewicz K."/>
            <person name="Wedrychowicz H."/>
        </authorList>
    </citation>
    <scope>NUCLEOTIDE SEQUENCE [LARGE SCALE GENOMIC DNA]</scope>
    <source>
        <strain evidence="5 6">CGMCC 1.6102</strain>
    </source>
</reference>
<keyword evidence="2 4" id="KW-0812">Transmembrane</keyword>
<dbReference type="PANTHER" id="PTHR30203">
    <property type="entry name" value="OUTER MEMBRANE CATION EFFLUX PROTEIN"/>
    <property type="match status" value="1"/>
</dbReference>
<dbReference type="Gene3D" id="1.20.1600.10">
    <property type="entry name" value="Outer membrane efflux proteins (OEP)"/>
    <property type="match status" value="1"/>
</dbReference>
<evidence type="ECO:0000313" key="6">
    <source>
        <dbReference type="Proteomes" id="UP000184513"/>
    </source>
</evidence>
<proteinExistence type="inferred from homology"/>